<name>A0A917FSW9_9GAMM</name>
<evidence type="ECO:0008006" key="4">
    <source>
        <dbReference type="Google" id="ProtNLM"/>
    </source>
</evidence>
<dbReference type="Proteomes" id="UP000605253">
    <property type="component" value="Unassembled WGS sequence"/>
</dbReference>
<dbReference type="SUPFAM" id="SSF52833">
    <property type="entry name" value="Thioredoxin-like"/>
    <property type="match status" value="1"/>
</dbReference>
<dbReference type="AlphaFoldDB" id="A0A917FSW9"/>
<protein>
    <recommendedName>
        <fullName evidence="4">Thioredoxin domain-containing protein</fullName>
    </recommendedName>
</protein>
<evidence type="ECO:0000313" key="3">
    <source>
        <dbReference type="Proteomes" id="UP000605253"/>
    </source>
</evidence>
<evidence type="ECO:0000256" key="1">
    <source>
        <dbReference type="SAM" id="SignalP"/>
    </source>
</evidence>
<comment type="caution">
    <text evidence="2">The sequence shown here is derived from an EMBL/GenBank/DDBJ whole genome shotgun (WGS) entry which is preliminary data.</text>
</comment>
<dbReference type="RefSeq" id="WP_188365639.1">
    <property type="nucleotide sequence ID" value="NZ_BAABJF010000010.1"/>
</dbReference>
<dbReference type="EMBL" id="BMEO01000009">
    <property type="protein sequence ID" value="GGF99020.1"/>
    <property type="molecule type" value="Genomic_DNA"/>
</dbReference>
<proteinExistence type="predicted"/>
<dbReference type="InterPro" id="IPR036249">
    <property type="entry name" value="Thioredoxin-like_sf"/>
</dbReference>
<keyword evidence="3" id="KW-1185">Reference proteome</keyword>
<feature type="signal peptide" evidence="1">
    <location>
        <begin position="1"/>
        <end position="22"/>
    </location>
</feature>
<gene>
    <name evidence="2" type="ORF">GCM10011365_20390</name>
</gene>
<keyword evidence="1" id="KW-0732">Signal</keyword>
<organism evidence="2 3">
    <name type="scientific">Marinicella pacifica</name>
    <dbReference type="NCBI Taxonomy" id="1171543"/>
    <lineage>
        <taxon>Bacteria</taxon>
        <taxon>Pseudomonadati</taxon>
        <taxon>Pseudomonadota</taxon>
        <taxon>Gammaproteobacteria</taxon>
        <taxon>Lysobacterales</taxon>
        <taxon>Marinicellaceae</taxon>
        <taxon>Marinicella</taxon>
    </lineage>
</organism>
<evidence type="ECO:0000313" key="2">
    <source>
        <dbReference type="EMBL" id="GGF99020.1"/>
    </source>
</evidence>
<reference evidence="2" key="1">
    <citation type="journal article" date="2014" name="Int. J. Syst. Evol. Microbiol.">
        <title>Complete genome sequence of Corynebacterium casei LMG S-19264T (=DSM 44701T), isolated from a smear-ripened cheese.</title>
        <authorList>
            <consortium name="US DOE Joint Genome Institute (JGI-PGF)"/>
            <person name="Walter F."/>
            <person name="Albersmeier A."/>
            <person name="Kalinowski J."/>
            <person name="Ruckert C."/>
        </authorList>
    </citation>
    <scope>NUCLEOTIDE SEQUENCE</scope>
    <source>
        <strain evidence="2">CGMCC 1.12181</strain>
    </source>
</reference>
<accession>A0A917FSW9</accession>
<sequence length="421" mass="48351">MKILITCLVLTLGVMSLTTAHSIEALSQTDALINQLDKVQDLQLRHALIKNKADLAYYKTLKYPEFPLNVFSNEYIRQDFIDGLRFSDKGLIRFNTNIIETLSYADAYRVLALFGQSYLAEHIVPSDDDDNSPPTKPYLSNAEYPLLAQLRAIDNRDDINKSDLDRMADFRDFYDNTLLPELTQKNCSQRGHNETLAVLEVLYTINFYRNDQDIAGQHLACFNDYVSQFSESKYIPSVATDVYESLLSSRQLVAAQQLQQQYSDMAVGDLPAIQSQEIEGPSVYRIASDESSLIQQEFTFNTETEVIVIAHPYCQFCQLLIKDIVADEKLSQFFKNHSRWIADENYLSNIDAIVNWNKKYPMASLDIAYLKQDFTKLEEWGTPVIYFLKNGQVLDQIIGWPEEGRKDALMTAVEKYFPDFE</sequence>
<reference evidence="2" key="2">
    <citation type="submission" date="2020-09" db="EMBL/GenBank/DDBJ databases">
        <authorList>
            <person name="Sun Q."/>
            <person name="Zhou Y."/>
        </authorList>
    </citation>
    <scope>NUCLEOTIDE SEQUENCE</scope>
    <source>
        <strain evidence="2">CGMCC 1.12181</strain>
    </source>
</reference>
<feature type="chain" id="PRO_5037042035" description="Thioredoxin domain-containing protein" evidence="1">
    <location>
        <begin position="23"/>
        <end position="421"/>
    </location>
</feature>